<comment type="caution">
    <text evidence="2">The sequence shown here is derived from an EMBL/GenBank/DDBJ whole genome shotgun (WGS) entry which is preliminary data.</text>
</comment>
<organism evidence="2 3">
    <name type="scientific">Stakelama sediminis</name>
    <dbReference type="NCBI Taxonomy" id="463200"/>
    <lineage>
        <taxon>Bacteria</taxon>
        <taxon>Pseudomonadati</taxon>
        <taxon>Pseudomonadota</taxon>
        <taxon>Alphaproteobacteria</taxon>
        <taxon>Sphingomonadales</taxon>
        <taxon>Sphingomonadaceae</taxon>
        <taxon>Stakelama</taxon>
    </lineage>
</organism>
<accession>A0A840YWP7</accession>
<gene>
    <name evidence="2" type="ORF">FHR23_000871</name>
</gene>
<evidence type="ECO:0000313" key="2">
    <source>
        <dbReference type="EMBL" id="MBB5717964.1"/>
    </source>
</evidence>
<dbReference type="Pfam" id="PF20057">
    <property type="entry name" value="DUF6456"/>
    <property type="match status" value="1"/>
</dbReference>
<reference evidence="2 3" key="1">
    <citation type="submission" date="2020-08" db="EMBL/GenBank/DDBJ databases">
        <title>Genomic Encyclopedia of Type Strains, Phase IV (KMG-IV): sequencing the most valuable type-strain genomes for metagenomic binning, comparative biology and taxonomic classification.</title>
        <authorList>
            <person name="Goeker M."/>
        </authorList>
    </citation>
    <scope>NUCLEOTIDE SEQUENCE [LARGE SCALE GENOMIC DNA]</scope>
    <source>
        <strain evidence="2 3">DSM 27203</strain>
    </source>
</reference>
<sequence>MRALAERAMVDGRITDRAAGRRGRSVTVNLAESPLSWLRARGHVDARQFEAGERLRGDYERASLGPSVTMRWDAAPAARGRRGPAQADDPTLAQLSAKRRFDAATQAAGPGLSDILWRVVCAGEGLPTAEKGLGWPARSGKLVLCLALDRVATFYGIR</sequence>
<proteinExistence type="predicted"/>
<dbReference type="EMBL" id="JACIJI010000001">
    <property type="protein sequence ID" value="MBB5717964.1"/>
    <property type="molecule type" value="Genomic_DNA"/>
</dbReference>
<dbReference type="AlphaFoldDB" id="A0A840YWP7"/>
<keyword evidence="3" id="KW-1185">Reference proteome</keyword>
<evidence type="ECO:0000313" key="3">
    <source>
        <dbReference type="Proteomes" id="UP000554342"/>
    </source>
</evidence>
<name>A0A840YWP7_9SPHN</name>
<feature type="domain" description="DUF6456" evidence="1">
    <location>
        <begin position="27"/>
        <end position="156"/>
    </location>
</feature>
<dbReference type="Proteomes" id="UP000554342">
    <property type="component" value="Unassembled WGS sequence"/>
</dbReference>
<dbReference type="InterPro" id="IPR045599">
    <property type="entry name" value="DUF6456"/>
</dbReference>
<dbReference type="RefSeq" id="WP_184001664.1">
    <property type="nucleotide sequence ID" value="NZ_BAABIF010000004.1"/>
</dbReference>
<evidence type="ECO:0000259" key="1">
    <source>
        <dbReference type="Pfam" id="PF20057"/>
    </source>
</evidence>
<protein>
    <recommendedName>
        <fullName evidence="1">DUF6456 domain-containing protein</fullName>
    </recommendedName>
</protein>